<keyword evidence="3" id="KW-1185">Reference proteome</keyword>
<reference evidence="3" key="1">
    <citation type="journal article" date="2019" name="Int. J. Syst. Evol. Microbiol.">
        <title>The Global Catalogue of Microorganisms (GCM) 10K type strain sequencing project: providing services to taxonomists for standard genome sequencing and annotation.</title>
        <authorList>
            <consortium name="The Broad Institute Genomics Platform"/>
            <consortium name="The Broad Institute Genome Sequencing Center for Infectious Disease"/>
            <person name="Wu L."/>
            <person name="Ma J."/>
        </authorList>
    </citation>
    <scope>NUCLEOTIDE SEQUENCE [LARGE SCALE GENOMIC DNA]</scope>
    <source>
        <strain evidence="3">CECT 8472</strain>
    </source>
</reference>
<organism evidence="2 3">
    <name type="scientific">Fodinicurvata halophila</name>
    <dbReference type="NCBI Taxonomy" id="1419723"/>
    <lineage>
        <taxon>Bacteria</taxon>
        <taxon>Pseudomonadati</taxon>
        <taxon>Pseudomonadota</taxon>
        <taxon>Alphaproteobacteria</taxon>
        <taxon>Rhodospirillales</taxon>
        <taxon>Rhodovibrionaceae</taxon>
        <taxon>Fodinicurvata</taxon>
    </lineage>
</organism>
<evidence type="ECO:0000256" key="1">
    <source>
        <dbReference type="SAM" id="MobiDB-lite"/>
    </source>
</evidence>
<evidence type="ECO:0000313" key="3">
    <source>
        <dbReference type="Proteomes" id="UP001595799"/>
    </source>
</evidence>
<protein>
    <submittedName>
        <fullName evidence="2">Uncharacterized protein</fullName>
    </submittedName>
</protein>
<comment type="caution">
    <text evidence="2">The sequence shown here is derived from an EMBL/GenBank/DDBJ whole genome shotgun (WGS) entry which is preliminary data.</text>
</comment>
<dbReference type="EMBL" id="JBHSCW010000008">
    <property type="protein sequence ID" value="MFC4352762.1"/>
    <property type="molecule type" value="Genomic_DNA"/>
</dbReference>
<dbReference type="Proteomes" id="UP001595799">
    <property type="component" value="Unassembled WGS sequence"/>
</dbReference>
<dbReference type="RefSeq" id="WP_382423124.1">
    <property type="nucleotide sequence ID" value="NZ_JBHSCW010000008.1"/>
</dbReference>
<feature type="compositionally biased region" description="Acidic residues" evidence="1">
    <location>
        <begin position="121"/>
        <end position="131"/>
    </location>
</feature>
<gene>
    <name evidence="2" type="ORF">ACFOW6_14515</name>
</gene>
<accession>A0ABV8UN84</accession>
<name>A0ABV8UN84_9PROT</name>
<evidence type="ECO:0000313" key="2">
    <source>
        <dbReference type="EMBL" id="MFC4352762.1"/>
    </source>
</evidence>
<feature type="region of interest" description="Disordered" evidence="1">
    <location>
        <begin position="103"/>
        <end position="131"/>
    </location>
</feature>
<feature type="compositionally biased region" description="Acidic residues" evidence="1">
    <location>
        <begin position="104"/>
        <end position="113"/>
    </location>
</feature>
<proteinExistence type="predicted"/>
<sequence>MNAGPLSFFRSRIRKDPRRELTQAATVLETEEFNLWCAMNDRPFRLRLVEVEGDQPEWCIEAEPGTANARIVYATGTGSETAAVAVAYGFVAGVEWLEVLQEAEQQEAEEDEAEAFRQAETEEGVDEDDSV</sequence>